<feature type="transmembrane region" description="Helical" evidence="1">
    <location>
        <begin position="122"/>
        <end position="140"/>
    </location>
</feature>
<organism evidence="2 3">
    <name type="scientific">Debaryomyces fabryi</name>
    <dbReference type="NCBI Taxonomy" id="58627"/>
    <lineage>
        <taxon>Eukaryota</taxon>
        <taxon>Fungi</taxon>
        <taxon>Dikarya</taxon>
        <taxon>Ascomycota</taxon>
        <taxon>Saccharomycotina</taxon>
        <taxon>Pichiomycetes</taxon>
        <taxon>Debaryomycetaceae</taxon>
        <taxon>Debaryomyces</taxon>
    </lineage>
</organism>
<keyword evidence="1" id="KW-0812">Transmembrane</keyword>
<dbReference type="Proteomes" id="UP000054251">
    <property type="component" value="Unassembled WGS sequence"/>
</dbReference>
<dbReference type="EMBL" id="LMYN01000035">
    <property type="protein sequence ID" value="KSA02069.1"/>
    <property type="molecule type" value="Genomic_DNA"/>
</dbReference>
<keyword evidence="1" id="KW-1133">Transmembrane helix</keyword>
<dbReference type="Pfam" id="PF11055">
    <property type="entry name" value="Gsf2"/>
    <property type="match status" value="1"/>
</dbReference>
<dbReference type="InterPro" id="IPR022757">
    <property type="entry name" value="Gsf2"/>
</dbReference>
<evidence type="ECO:0000313" key="3">
    <source>
        <dbReference type="Proteomes" id="UP000054251"/>
    </source>
</evidence>
<dbReference type="AlphaFoldDB" id="A0A0V1Q1B0"/>
<dbReference type="GeneID" id="26839152"/>
<dbReference type="OrthoDB" id="4076669at2759"/>
<dbReference type="RefSeq" id="XP_015468171.1">
    <property type="nucleotide sequence ID" value="XM_015610973.1"/>
</dbReference>
<evidence type="ECO:0000313" key="2">
    <source>
        <dbReference type="EMBL" id="KSA02069.1"/>
    </source>
</evidence>
<feature type="transmembrane region" description="Helical" evidence="1">
    <location>
        <begin position="188"/>
        <end position="211"/>
    </location>
</feature>
<reference evidence="2 3" key="1">
    <citation type="submission" date="2015-11" db="EMBL/GenBank/DDBJ databases">
        <title>The genome of Debaryomyces fabryi.</title>
        <authorList>
            <person name="Tafer H."/>
            <person name="Lopandic K."/>
        </authorList>
    </citation>
    <scope>NUCLEOTIDE SEQUENCE [LARGE SCALE GENOMIC DNA]</scope>
    <source>
        <strain evidence="2 3">CBS 789</strain>
    </source>
</reference>
<name>A0A0V1Q1B0_9ASCO</name>
<accession>A0A0V1Q1B0</accession>
<gene>
    <name evidence="2" type="ORF">AC631_02143</name>
</gene>
<comment type="caution">
    <text evidence="2">The sequence shown here is derived from an EMBL/GenBank/DDBJ whole genome shotgun (WGS) entry which is preliminary data.</text>
</comment>
<keyword evidence="1" id="KW-0472">Membrane</keyword>
<evidence type="ECO:0000256" key="1">
    <source>
        <dbReference type="SAM" id="Phobius"/>
    </source>
</evidence>
<keyword evidence="3" id="KW-1185">Reference proteome</keyword>
<proteinExistence type="predicted"/>
<evidence type="ECO:0008006" key="4">
    <source>
        <dbReference type="Google" id="ProtNLM"/>
    </source>
</evidence>
<protein>
    <recommendedName>
        <fullName evidence="4">Glucose-signaling factor 2</fullName>
    </recommendedName>
</protein>
<sequence>MSEEKILNDVSESEDTGYLESYIRFNDDLEKDYCFQVKVDKRYKDLLAIFSSLPIALRPNVFYHSKPIGFNVSTSPGYLTEDGSLLFSYETGMAKFLKRVSLDDKIADTIWPGQLILPVWEFNPFAFYSFIAFLICWLYTDLPDFISPTPGICLTNFMTRRAGELATYIGQHRLANALIVDLEEPVGVIGQCLFFVFHVIKVLVIFLVFHLGTFNPIRMNRFSGAKVPSDISKEQLIELGWTGSRRATPDEYKEYYRDYKIKEHGGMIQAHQAGLFDTLKNLGVYLGEGEGFNTPMDSKTTIADLCNEENDKFTLSYDYLAQLGGFFANYIEKEGIDLPETIKQFRRFGLLHSSDSVKKAVKQRKIFGDSKINK</sequence>